<keyword evidence="1" id="KW-0472">Membrane</keyword>
<feature type="transmembrane region" description="Helical" evidence="1">
    <location>
        <begin position="65"/>
        <end position="83"/>
    </location>
</feature>
<dbReference type="Proteomes" id="UP001617669">
    <property type="component" value="Unassembled WGS sequence"/>
</dbReference>
<evidence type="ECO:0000313" key="3">
    <source>
        <dbReference type="Proteomes" id="UP001617669"/>
    </source>
</evidence>
<accession>A0ABW8GLR0</accession>
<keyword evidence="3" id="KW-1185">Reference proteome</keyword>
<proteinExistence type="predicted"/>
<keyword evidence="1" id="KW-0812">Transmembrane</keyword>
<sequence length="227" mass="24235">MLPSTSLPADNSLQVAALLTLSGGFLDAFTYVGHGQVFANAMTGNIVLMGVAVGEQDWSQASRHLPPLLAFVVGVFLANCMRLPSVREKIVSPALFCLGLEIVMLSIGSQLPADFPDAWLVPGIALVAAMQNSSFTHIGNAKYNSVMTTGNLRRSIESLFEGVARQFDKLALREARIFALVCACFLFGAVLGGLCTLSMGNQALLVPVLLLLVAFGICLYDARMPRQ</sequence>
<dbReference type="InterPro" id="IPR010699">
    <property type="entry name" value="DUF1275"/>
</dbReference>
<dbReference type="Pfam" id="PF06912">
    <property type="entry name" value="DUF1275"/>
    <property type="match status" value="1"/>
</dbReference>
<dbReference type="EMBL" id="JBIWXY010000001">
    <property type="protein sequence ID" value="MFJ5446354.1"/>
    <property type="molecule type" value="Genomic_DNA"/>
</dbReference>
<comment type="caution">
    <text evidence="2">The sequence shown here is derived from an EMBL/GenBank/DDBJ whole genome shotgun (WGS) entry which is preliminary data.</text>
</comment>
<evidence type="ECO:0000256" key="1">
    <source>
        <dbReference type="SAM" id="Phobius"/>
    </source>
</evidence>
<feature type="transmembrane region" description="Helical" evidence="1">
    <location>
        <begin position="90"/>
        <end position="107"/>
    </location>
</feature>
<feature type="transmembrane region" description="Helical" evidence="1">
    <location>
        <begin position="37"/>
        <end position="53"/>
    </location>
</feature>
<dbReference type="RefSeq" id="WP_400881565.1">
    <property type="nucleotide sequence ID" value="NZ_JBIWXY010000001.1"/>
</dbReference>
<dbReference type="PANTHER" id="PTHR37314:SF4">
    <property type="entry name" value="UPF0700 TRANSMEMBRANE PROTEIN YOAK"/>
    <property type="match status" value="1"/>
</dbReference>
<feature type="transmembrane region" description="Helical" evidence="1">
    <location>
        <begin position="205"/>
        <end position="222"/>
    </location>
</feature>
<name>A0ABW8GLR0_9PROT</name>
<organism evidence="2 3">
    <name type="scientific">Methylobacillus methanolivorans</name>
    <dbReference type="NCBI Taxonomy" id="1848927"/>
    <lineage>
        <taxon>Bacteria</taxon>
        <taxon>Pseudomonadati</taxon>
        <taxon>Pseudomonadota</taxon>
        <taxon>Betaproteobacteria</taxon>
        <taxon>Nitrosomonadales</taxon>
        <taxon>Methylophilaceae</taxon>
        <taxon>Methylobacillus</taxon>
    </lineage>
</organism>
<protein>
    <submittedName>
        <fullName evidence="2">YoaK family protein</fullName>
    </submittedName>
</protein>
<dbReference type="PANTHER" id="PTHR37314">
    <property type="entry name" value="SLR0142 PROTEIN"/>
    <property type="match status" value="1"/>
</dbReference>
<feature type="transmembrane region" description="Helical" evidence="1">
    <location>
        <begin position="177"/>
        <end position="199"/>
    </location>
</feature>
<feature type="transmembrane region" description="Helical" evidence="1">
    <location>
        <begin position="12"/>
        <end position="30"/>
    </location>
</feature>
<keyword evidence="1" id="KW-1133">Transmembrane helix</keyword>
<evidence type="ECO:0000313" key="2">
    <source>
        <dbReference type="EMBL" id="MFJ5446354.1"/>
    </source>
</evidence>
<feature type="transmembrane region" description="Helical" evidence="1">
    <location>
        <begin position="119"/>
        <end position="138"/>
    </location>
</feature>
<gene>
    <name evidence="2" type="ORF">ACIKP9_08955</name>
</gene>
<reference evidence="2 3" key="1">
    <citation type="submission" date="2024-11" db="EMBL/GenBank/DDBJ databases">
        <authorList>
            <person name="Kaparullina E.N."/>
            <person name="Delegan Y.A."/>
            <person name="Doronina N.V."/>
        </authorList>
    </citation>
    <scope>NUCLEOTIDE SEQUENCE [LARGE SCALE GENOMIC DNA]</scope>
    <source>
        <strain evidence="2 3">7sh_L</strain>
    </source>
</reference>